<evidence type="ECO:0000313" key="2">
    <source>
        <dbReference type="EMBL" id="ACZ83263.1"/>
    </source>
</evidence>
<evidence type="ECO:0000313" key="3">
    <source>
        <dbReference type="Proteomes" id="UP000002029"/>
    </source>
</evidence>
<evidence type="ECO:0008006" key="4">
    <source>
        <dbReference type="Google" id="ProtNLM"/>
    </source>
</evidence>
<dbReference type="AlphaFoldDB" id="D2AZ78"/>
<organism evidence="2 3">
    <name type="scientific">Streptosporangium roseum (strain ATCC 12428 / DSM 43021 / JCM 3005 / KCTC 9067 / NCIMB 10171 / NRRL 2505 / NI 9100)</name>
    <dbReference type="NCBI Taxonomy" id="479432"/>
    <lineage>
        <taxon>Bacteria</taxon>
        <taxon>Bacillati</taxon>
        <taxon>Actinomycetota</taxon>
        <taxon>Actinomycetes</taxon>
        <taxon>Streptosporangiales</taxon>
        <taxon>Streptosporangiaceae</taxon>
        <taxon>Streptosporangium</taxon>
    </lineage>
</organism>
<protein>
    <recommendedName>
        <fullName evidence="4">Twin-arginine translocation pathway signal</fullName>
    </recommendedName>
</protein>
<dbReference type="OrthoDB" id="3774915at2"/>
<dbReference type="Proteomes" id="UP000002029">
    <property type="component" value="Chromosome"/>
</dbReference>
<dbReference type="HOGENOM" id="CLU_135672_0_0_11"/>
<dbReference type="RefSeq" id="WP_012887009.1">
    <property type="nucleotide sequence ID" value="NC_013595.1"/>
</dbReference>
<accession>D2AZ78</accession>
<name>D2AZ78_STRRD</name>
<dbReference type="STRING" id="479432.Sros_0222"/>
<gene>
    <name evidence="2" type="ordered locus">Sros_0222</name>
</gene>
<proteinExistence type="predicted"/>
<reference evidence="2 3" key="1">
    <citation type="journal article" date="2010" name="Stand. Genomic Sci.">
        <title>Complete genome sequence of Streptosporangium roseum type strain (NI 9100).</title>
        <authorList>
            <person name="Nolan M."/>
            <person name="Sikorski J."/>
            <person name="Jando M."/>
            <person name="Lucas S."/>
            <person name="Lapidus A."/>
            <person name="Glavina Del Rio T."/>
            <person name="Chen F."/>
            <person name="Tice H."/>
            <person name="Pitluck S."/>
            <person name="Cheng J.F."/>
            <person name="Chertkov O."/>
            <person name="Sims D."/>
            <person name="Meincke L."/>
            <person name="Brettin T."/>
            <person name="Han C."/>
            <person name="Detter J.C."/>
            <person name="Bruce D."/>
            <person name="Goodwin L."/>
            <person name="Land M."/>
            <person name="Hauser L."/>
            <person name="Chang Y.J."/>
            <person name="Jeffries C.D."/>
            <person name="Ivanova N."/>
            <person name="Mavromatis K."/>
            <person name="Mikhailova N."/>
            <person name="Chen A."/>
            <person name="Palaniappan K."/>
            <person name="Chain P."/>
            <person name="Rohde M."/>
            <person name="Goker M."/>
            <person name="Bristow J."/>
            <person name="Eisen J.A."/>
            <person name="Markowitz V."/>
            <person name="Hugenholtz P."/>
            <person name="Kyrpides N.C."/>
            <person name="Klenk H.P."/>
        </authorList>
    </citation>
    <scope>NUCLEOTIDE SEQUENCE [LARGE SCALE GENOMIC DNA]</scope>
    <source>
        <strain evidence="3">ATCC 12428 / DSM 43021 / JCM 3005 / NI 9100</strain>
    </source>
</reference>
<sequence>MQPQYQPATGRDSGSGLVPDDFTVPPDLATSQFRLEPLGPRHNAADHAAWTGSIEHIRATPGFQERGWPPAAGMPLEANLTDLRRHADDFARRRGFTYTVLEPAGDEVIGCVYIYPSRSDGYDTDVASWVRADRAELDAPLYGAVTAWLSGHWPLGRLNYHPR</sequence>
<dbReference type="KEGG" id="sro:Sros_0222"/>
<keyword evidence="3" id="KW-1185">Reference proteome</keyword>
<evidence type="ECO:0000256" key="1">
    <source>
        <dbReference type="SAM" id="MobiDB-lite"/>
    </source>
</evidence>
<dbReference type="eggNOG" id="COG1670">
    <property type="taxonomic scope" value="Bacteria"/>
</dbReference>
<dbReference type="EMBL" id="CP001814">
    <property type="protein sequence ID" value="ACZ83263.1"/>
    <property type="molecule type" value="Genomic_DNA"/>
</dbReference>
<feature type="region of interest" description="Disordered" evidence="1">
    <location>
        <begin position="1"/>
        <end position="24"/>
    </location>
</feature>